<evidence type="ECO:0000256" key="1">
    <source>
        <dbReference type="SAM" id="MobiDB-lite"/>
    </source>
</evidence>
<accession>A0AAF0UC13</accession>
<dbReference type="EMBL" id="CP133619">
    <property type="protein sequence ID" value="WMV43048.1"/>
    <property type="molecule type" value="Genomic_DNA"/>
</dbReference>
<reference evidence="2" key="1">
    <citation type="submission" date="2023-08" db="EMBL/GenBank/DDBJ databases">
        <title>A de novo genome assembly of Solanum verrucosum Schlechtendal, a Mexican diploid species geographically isolated from the other diploid A-genome species in potato relatives.</title>
        <authorList>
            <person name="Hosaka K."/>
        </authorList>
    </citation>
    <scope>NUCLEOTIDE SEQUENCE</scope>
    <source>
        <tissue evidence="2">Young leaves</tissue>
    </source>
</reference>
<proteinExistence type="predicted"/>
<feature type="region of interest" description="Disordered" evidence="1">
    <location>
        <begin position="36"/>
        <end position="71"/>
    </location>
</feature>
<keyword evidence="3" id="KW-1185">Reference proteome</keyword>
<dbReference type="Proteomes" id="UP001234989">
    <property type="component" value="Chromosome 8"/>
</dbReference>
<dbReference type="AlphaFoldDB" id="A0AAF0UC13"/>
<evidence type="ECO:0000313" key="2">
    <source>
        <dbReference type="EMBL" id="WMV43048.1"/>
    </source>
</evidence>
<feature type="compositionally biased region" description="Polar residues" evidence="1">
    <location>
        <begin position="36"/>
        <end position="46"/>
    </location>
</feature>
<gene>
    <name evidence="2" type="ORF">MTR67_036433</name>
</gene>
<protein>
    <submittedName>
        <fullName evidence="2">Uncharacterized protein</fullName>
    </submittedName>
</protein>
<organism evidence="2 3">
    <name type="scientific">Solanum verrucosum</name>
    <dbReference type="NCBI Taxonomy" id="315347"/>
    <lineage>
        <taxon>Eukaryota</taxon>
        <taxon>Viridiplantae</taxon>
        <taxon>Streptophyta</taxon>
        <taxon>Embryophyta</taxon>
        <taxon>Tracheophyta</taxon>
        <taxon>Spermatophyta</taxon>
        <taxon>Magnoliopsida</taxon>
        <taxon>eudicotyledons</taxon>
        <taxon>Gunneridae</taxon>
        <taxon>Pentapetalae</taxon>
        <taxon>asterids</taxon>
        <taxon>lamiids</taxon>
        <taxon>Solanales</taxon>
        <taxon>Solanaceae</taxon>
        <taxon>Solanoideae</taxon>
        <taxon>Solaneae</taxon>
        <taxon>Solanum</taxon>
    </lineage>
</organism>
<sequence>MQIFRSCRCNLQSPPTDRSLIYGPCCGSVVHYCSPSQKPSSENQLSLDPLIDPRSVGQTTVRRSRPPQPLM</sequence>
<evidence type="ECO:0000313" key="3">
    <source>
        <dbReference type="Proteomes" id="UP001234989"/>
    </source>
</evidence>
<name>A0AAF0UC13_SOLVR</name>